<comment type="caution">
    <text evidence="2">The sequence shown here is derived from an EMBL/GenBank/DDBJ whole genome shotgun (WGS) entry which is preliminary data.</text>
</comment>
<evidence type="ECO:0000313" key="3">
    <source>
        <dbReference type="Proteomes" id="UP000230233"/>
    </source>
</evidence>
<evidence type="ECO:0000313" key="2">
    <source>
        <dbReference type="EMBL" id="PIC34772.1"/>
    </source>
</evidence>
<dbReference type="InterPro" id="IPR000210">
    <property type="entry name" value="BTB/POZ_dom"/>
</dbReference>
<evidence type="ECO:0000259" key="1">
    <source>
        <dbReference type="PROSITE" id="PS50097"/>
    </source>
</evidence>
<dbReference type="STRING" id="1611254.A0A2G5U5F0"/>
<organism evidence="2 3">
    <name type="scientific">Caenorhabditis nigoni</name>
    <dbReference type="NCBI Taxonomy" id="1611254"/>
    <lineage>
        <taxon>Eukaryota</taxon>
        <taxon>Metazoa</taxon>
        <taxon>Ecdysozoa</taxon>
        <taxon>Nematoda</taxon>
        <taxon>Chromadorea</taxon>
        <taxon>Rhabditida</taxon>
        <taxon>Rhabditina</taxon>
        <taxon>Rhabditomorpha</taxon>
        <taxon>Rhabditoidea</taxon>
        <taxon>Rhabditidae</taxon>
        <taxon>Peloderinae</taxon>
        <taxon>Caenorhabditis</taxon>
    </lineage>
</organism>
<protein>
    <recommendedName>
        <fullName evidence="1">BTB domain-containing protein</fullName>
    </recommendedName>
</protein>
<dbReference type="Pfam" id="PF00651">
    <property type="entry name" value="BTB"/>
    <property type="match status" value="1"/>
</dbReference>
<sequence>MNSNLENGQDIFCGSITLSTENFNEIRKSTTSSVSILNIPWNMKVSETDKKLNLKLSCNENLANTMWNCKADVEIYVKPILDGKIEYSKIEKVLDDQKTFDYKNKYMEVSIGVDQLLEGLEAEKLDNHHFEVEVNLKLKRIYGYRKRKVLDYTVEHPRFSNGVIVIDERKIYVNKQILAMHSKYFYNLFFGDFNEKGKSTVEIHGVSYEVFVTFLDFIHPTGRRIDSSFVEGLMEVADLFMADRVMEYCEEFLIKTETVEKAQKMIWAEKYSLHNLMNDCLHTFKSVKSLLELKKSDLYFDISDEIKSSLLERAVQLHKEKHAPSNATSSVYMF</sequence>
<dbReference type="EMBL" id="PDUG01000004">
    <property type="protein sequence ID" value="PIC34772.1"/>
    <property type="molecule type" value="Genomic_DNA"/>
</dbReference>
<dbReference type="OrthoDB" id="5813110at2759"/>
<dbReference type="SMART" id="SM00225">
    <property type="entry name" value="BTB"/>
    <property type="match status" value="1"/>
</dbReference>
<dbReference type="InterPro" id="IPR002083">
    <property type="entry name" value="MATH/TRAF_dom"/>
</dbReference>
<dbReference type="PANTHER" id="PTHR47022">
    <property type="entry name" value="BTB AND MATH DOMAIN-CONTAINING PROTEIN 36-RELATED"/>
    <property type="match status" value="1"/>
</dbReference>
<dbReference type="InterPro" id="IPR011333">
    <property type="entry name" value="SKP1/BTB/POZ_sf"/>
</dbReference>
<dbReference type="Gene3D" id="3.30.710.10">
    <property type="entry name" value="Potassium Channel Kv1.1, Chain A"/>
    <property type="match status" value="1"/>
</dbReference>
<proteinExistence type="predicted"/>
<dbReference type="Pfam" id="PF00917">
    <property type="entry name" value="MATH"/>
    <property type="match status" value="1"/>
</dbReference>
<feature type="domain" description="BTB" evidence="1">
    <location>
        <begin position="160"/>
        <end position="227"/>
    </location>
</feature>
<gene>
    <name evidence="2" type="primary">Cnig_chr_IV.g14326</name>
    <name evidence="2" type="ORF">B9Z55_014326</name>
</gene>
<dbReference type="SUPFAM" id="SSF54695">
    <property type="entry name" value="POZ domain"/>
    <property type="match status" value="1"/>
</dbReference>
<dbReference type="Proteomes" id="UP000230233">
    <property type="component" value="Chromosome IV"/>
</dbReference>
<name>A0A2G5U5F0_9PELO</name>
<dbReference type="AlphaFoldDB" id="A0A2G5U5F0"/>
<dbReference type="PANTHER" id="PTHR47022:SF1">
    <property type="entry name" value="BTB AND MATH DOMAIN-CONTAINING PROTEIN 36-RELATED"/>
    <property type="match status" value="1"/>
</dbReference>
<keyword evidence="3" id="KW-1185">Reference proteome</keyword>
<accession>A0A2G5U5F0</accession>
<reference evidence="3" key="1">
    <citation type="submission" date="2017-10" db="EMBL/GenBank/DDBJ databases">
        <title>Rapid genome shrinkage in a self-fertile nematode reveals novel sperm competition proteins.</title>
        <authorList>
            <person name="Yin D."/>
            <person name="Schwarz E.M."/>
            <person name="Thomas C.G."/>
            <person name="Felde R.L."/>
            <person name="Korf I.F."/>
            <person name="Cutter A.D."/>
            <person name="Schartner C.M."/>
            <person name="Ralston E.J."/>
            <person name="Meyer B.J."/>
            <person name="Haag E.S."/>
        </authorList>
    </citation>
    <scope>NUCLEOTIDE SEQUENCE [LARGE SCALE GENOMIC DNA]</scope>
    <source>
        <strain evidence="3">JU1422</strain>
    </source>
</reference>
<dbReference type="CDD" id="cd18186">
    <property type="entry name" value="BTB_POZ_ZBTB_KLHL-like"/>
    <property type="match status" value="1"/>
</dbReference>
<dbReference type="PROSITE" id="PS50097">
    <property type="entry name" value="BTB"/>
    <property type="match status" value="1"/>
</dbReference>